<proteinExistence type="predicted"/>
<keyword evidence="6" id="KW-1185">Reference proteome</keyword>
<evidence type="ECO:0000256" key="2">
    <source>
        <dbReference type="PROSITE-ProRule" id="PRU01091"/>
    </source>
</evidence>
<accession>A0A1B1N7Z7</accession>
<dbReference type="OrthoDB" id="3691954at2"/>
<evidence type="ECO:0000313" key="6">
    <source>
        <dbReference type="Proteomes" id="UP000092482"/>
    </source>
</evidence>
<dbReference type="Gene3D" id="1.10.10.10">
    <property type="entry name" value="Winged helix-like DNA-binding domain superfamily/Winged helix DNA-binding domain"/>
    <property type="match status" value="1"/>
</dbReference>
<feature type="DNA-binding region" description="OmpR/PhoB-type" evidence="2">
    <location>
        <begin position="70"/>
        <end position="168"/>
    </location>
</feature>
<dbReference type="PROSITE" id="PS51755">
    <property type="entry name" value="OMPR_PHOB"/>
    <property type="match status" value="1"/>
</dbReference>
<dbReference type="InterPro" id="IPR001867">
    <property type="entry name" value="OmpR/PhoB-type_DNA-bd"/>
</dbReference>
<protein>
    <submittedName>
        <fullName evidence="5">Phosphate regulon transcriptional regulatory protein PhoB (SphR)</fullName>
    </submittedName>
</protein>
<dbReference type="InterPro" id="IPR016032">
    <property type="entry name" value="Sig_transdc_resp-reg_C-effctor"/>
</dbReference>
<dbReference type="Proteomes" id="UP000092482">
    <property type="component" value="Chromosome"/>
</dbReference>
<name>A0A1B1N7Z7_9MICO</name>
<dbReference type="AlphaFoldDB" id="A0A1B1N7Z7"/>
<dbReference type="Pfam" id="PF00486">
    <property type="entry name" value="Trans_reg_C"/>
    <property type="match status" value="1"/>
</dbReference>
<evidence type="ECO:0000259" key="4">
    <source>
        <dbReference type="PROSITE" id="PS51755"/>
    </source>
</evidence>
<dbReference type="STRING" id="1758689.SGUI_0145"/>
<reference evidence="5 6" key="1">
    <citation type="submission" date="2016-03" db="EMBL/GenBank/DDBJ databases">
        <title>Shallow-sea hydrothermal system.</title>
        <authorList>
            <person name="Tang K."/>
        </authorList>
    </citation>
    <scope>NUCLEOTIDE SEQUENCE [LARGE SCALE GENOMIC DNA]</scope>
    <source>
        <strain evidence="5 6">JLT9</strain>
    </source>
</reference>
<evidence type="ECO:0000256" key="1">
    <source>
        <dbReference type="ARBA" id="ARBA00023125"/>
    </source>
</evidence>
<keyword evidence="1 2" id="KW-0238">DNA-binding</keyword>
<dbReference type="CDD" id="cd00383">
    <property type="entry name" value="trans_reg_C"/>
    <property type="match status" value="1"/>
</dbReference>
<dbReference type="RefSeq" id="WP_157621685.1">
    <property type="nucleotide sequence ID" value="NZ_CP014989.1"/>
</dbReference>
<gene>
    <name evidence="5" type="ORF">SGUI_0145</name>
</gene>
<feature type="region of interest" description="Disordered" evidence="3">
    <location>
        <begin position="1"/>
        <end position="22"/>
    </location>
</feature>
<evidence type="ECO:0000256" key="3">
    <source>
        <dbReference type="SAM" id="MobiDB-lite"/>
    </source>
</evidence>
<dbReference type="SMART" id="SM00862">
    <property type="entry name" value="Trans_reg_C"/>
    <property type="match status" value="1"/>
</dbReference>
<evidence type="ECO:0000313" key="5">
    <source>
        <dbReference type="EMBL" id="ANS77541.1"/>
    </source>
</evidence>
<dbReference type="GO" id="GO:0000160">
    <property type="term" value="P:phosphorelay signal transduction system"/>
    <property type="evidence" value="ECO:0007669"/>
    <property type="project" value="InterPro"/>
</dbReference>
<dbReference type="KEGG" id="serj:SGUI_0145"/>
<dbReference type="SUPFAM" id="SSF46894">
    <property type="entry name" value="C-terminal effector domain of the bipartite response regulators"/>
    <property type="match status" value="1"/>
</dbReference>
<dbReference type="GO" id="GO:0003677">
    <property type="term" value="F:DNA binding"/>
    <property type="evidence" value="ECO:0007669"/>
    <property type="project" value="UniProtKB-UniRule"/>
</dbReference>
<organism evidence="5 6">
    <name type="scientific">Serinicoccus hydrothermalis</name>
    <dbReference type="NCBI Taxonomy" id="1758689"/>
    <lineage>
        <taxon>Bacteria</taxon>
        <taxon>Bacillati</taxon>
        <taxon>Actinomycetota</taxon>
        <taxon>Actinomycetes</taxon>
        <taxon>Micrococcales</taxon>
        <taxon>Ornithinimicrobiaceae</taxon>
        <taxon>Serinicoccus</taxon>
    </lineage>
</organism>
<sequence>MTATDGIPSRVPAAPVSEGSTETEPAMVVVLSEATAGHLASLAGAGWPGTVLVVGSVAEAREALAGDVPERLPQPGGLRLDADSRSVVHAPESEQLTPLEYGLLEALLADPGRVLSFADLTSTVWGTTYTGDCSHLHAVVRRLRVKLEAISAPVHLAAVRGVGFRLAPLAPLRGGALRSL</sequence>
<feature type="domain" description="OmpR/PhoB-type" evidence="4">
    <location>
        <begin position="70"/>
        <end position="168"/>
    </location>
</feature>
<dbReference type="InterPro" id="IPR036388">
    <property type="entry name" value="WH-like_DNA-bd_sf"/>
</dbReference>
<dbReference type="GO" id="GO:0006355">
    <property type="term" value="P:regulation of DNA-templated transcription"/>
    <property type="evidence" value="ECO:0007669"/>
    <property type="project" value="InterPro"/>
</dbReference>
<dbReference type="EMBL" id="CP014989">
    <property type="protein sequence ID" value="ANS77541.1"/>
    <property type="molecule type" value="Genomic_DNA"/>
</dbReference>